<evidence type="ECO:0000313" key="2">
    <source>
        <dbReference type="EMBL" id="MBM7839868.1"/>
    </source>
</evidence>
<dbReference type="InterPro" id="IPR022770">
    <property type="entry name" value="IucA/IucC-like_C"/>
</dbReference>
<dbReference type="NCBIfam" id="TIGR03951">
    <property type="entry name" value="Fe_III_red_FhuF"/>
    <property type="match status" value="1"/>
</dbReference>
<name>A0ABS2SWE6_9BACI</name>
<dbReference type="EMBL" id="JAFBCV010000010">
    <property type="protein sequence ID" value="MBM7839868.1"/>
    <property type="molecule type" value="Genomic_DNA"/>
</dbReference>
<evidence type="ECO:0000259" key="1">
    <source>
        <dbReference type="Pfam" id="PF06276"/>
    </source>
</evidence>
<protein>
    <submittedName>
        <fullName evidence="2">Siderophore-iron reductase FhuF</fullName>
    </submittedName>
</protein>
<evidence type="ECO:0000313" key="3">
    <source>
        <dbReference type="Proteomes" id="UP001179280"/>
    </source>
</evidence>
<dbReference type="Proteomes" id="UP001179280">
    <property type="component" value="Unassembled WGS sequence"/>
</dbReference>
<reference evidence="2" key="1">
    <citation type="submission" date="2021-01" db="EMBL/GenBank/DDBJ databases">
        <title>Genomic Encyclopedia of Type Strains, Phase IV (KMG-IV): sequencing the most valuable type-strain genomes for metagenomic binning, comparative biology and taxonomic classification.</title>
        <authorList>
            <person name="Goeker M."/>
        </authorList>
    </citation>
    <scope>NUCLEOTIDE SEQUENCE</scope>
    <source>
        <strain evidence="2">DSM 21943</strain>
    </source>
</reference>
<organism evidence="2 3">
    <name type="scientific">Shouchella xiaoxiensis</name>
    <dbReference type="NCBI Taxonomy" id="766895"/>
    <lineage>
        <taxon>Bacteria</taxon>
        <taxon>Bacillati</taxon>
        <taxon>Bacillota</taxon>
        <taxon>Bacilli</taxon>
        <taxon>Bacillales</taxon>
        <taxon>Bacillaceae</taxon>
        <taxon>Shouchella</taxon>
    </lineage>
</organism>
<sequence length="240" mass="27490">MKNRRLEELSQFNVQSRPSGQEAVTVENLSINENSRAFFTAYMNKIQAPNLKIAASLFIKHYARVTIVPTLAHLAKENGAFRLPPAQISLAENYKTLYVRDLDSLWVDCSSEASREQLLSELFAQHITPFLKAIKETTAVSHRILWENVAVRINSHYRKMLKADPDKEVEKQLIADFNFLKQADGRLFHCNDNPLSSFLQLEHDGTPLKQRRTCCFNYLVGKQEYCTICPLTKTALNQTD</sequence>
<comment type="caution">
    <text evidence="2">The sequence shown here is derived from an EMBL/GenBank/DDBJ whole genome shotgun (WGS) entry which is preliminary data.</text>
</comment>
<dbReference type="InterPro" id="IPR008090">
    <property type="entry name" value="Fe_iron_reduct"/>
</dbReference>
<dbReference type="Pfam" id="PF06276">
    <property type="entry name" value="FhuF"/>
    <property type="match status" value="1"/>
</dbReference>
<gene>
    <name evidence="2" type="ORF">JOC54_003148</name>
</gene>
<feature type="domain" description="Aerobactin siderophore biosynthesis IucA/IucC-like C-terminal" evidence="1">
    <location>
        <begin position="56"/>
        <end position="169"/>
    </location>
</feature>
<proteinExistence type="predicted"/>
<accession>A0ABS2SWE6</accession>
<dbReference type="RefSeq" id="WP_204467155.1">
    <property type="nucleotide sequence ID" value="NZ_JAFBCV010000010.1"/>
</dbReference>
<keyword evidence="3" id="KW-1185">Reference proteome</keyword>